<feature type="region of interest" description="Disordered" evidence="1">
    <location>
        <begin position="63"/>
        <end position="83"/>
    </location>
</feature>
<organism evidence="2 3">
    <name type="scientific">Ajellomyces capsulatus</name>
    <name type="common">Darling's disease fungus</name>
    <name type="synonym">Histoplasma capsulatum</name>
    <dbReference type="NCBI Taxonomy" id="5037"/>
    <lineage>
        <taxon>Eukaryota</taxon>
        <taxon>Fungi</taxon>
        <taxon>Dikarya</taxon>
        <taxon>Ascomycota</taxon>
        <taxon>Pezizomycotina</taxon>
        <taxon>Eurotiomycetes</taxon>
        <taxon>Eurotiomycetidae</taxon>
        <taxon>Onygenales</taxon>
        <taxon>Ajellomycetaceae</taxon>
        <taxon>Histoplasma</taxon>
    </lineage>
</organism>
<gene>
    <name evidence="2" type="ORF">I7I52_04768</name>
</gene>
<evidence type="ECO:0000313" key="2">
    <source>
        <dbReference type="EMBL" id="KAG5293453.1"/>
    </source>
</evidence>
<proteinExistence type="predicted"/>
<name>A0A8H7YNT0_AJECA</name>
<accession>A0A8H7YNT0</accession>
<dbReference type="EMBL" id="JAEVHI010000004">
    <property type="protein sequence ID" value="KAG5293453.1"/>
    <property type="molecule type" value="Genomic_DNA"/>
</dbReference>
<sequence length="102" mass="12043">MPHLHTAQWDEVTFKASQFIIDYGLQSKQEKETEGRGKRKLKRQRERKGHLLIIQRWRASSPGITLSRTRESRSRGNDIATRHLCSYPRRAMRTNRQPSAQE</sequence>
<evidence type="ECO:0000256" key="1">
    <source>
        <dbReference type="SAM" id="MobiDB-lite"/>
    </source>
</evidence>
<evidence type="ECO:0000313" key="3">
    <source>
        <dbReference type="Proteomes" id="UP000670092"/>
    </source>
</evidence>
<feature type="region of interest" description="Disordered" evidence="1">
    <location>
        <begin position="25"/>
        <end position="47"/>
    </location>
</feature>
<feature type="compositionally biased region" description="Basic residues" evidence="1">
    <location>
        <begin position="37"/>
        <end position="47"/>
    </location>
</feature>
<dbReference type="AlphaFoldDB" id="A0A8H7YNT0"/>
<dbReference type="VEuPathDB" id="FungiDB:I7I52_04768"/>
<protein>
    <submittedName>
        <fullName evidence="2">Uncharacterized protein</fullName>
    </submittedName>
</protein>
<comment type="caution">
    <text evidence="2">The sequence shown here is derived from an EMBL/GenBank/DDBJ whole genome shotgun (WGS) entry which is preliminary data.</text>
</comment>
<reference evidence="2 3" key="1">
    <citation type="submission" date="2021-01" db="EMBL/GenBank/DDBJ databases">
        <title>Chromosome-level genome assembly of a human fungal pathogen reveals clustering of transcriptionally co-regulated genes.</title>
        <authorList>
            <person name="Voorhies M."/>
            <person name="Cohen S."/>
            <person name="Shea T.P."/>
            <person name="Petrus S."/>
            <person name="Munoz J.F."/>
            <person name="Poplawski S."/>
            <person name="Goldman W.E."/>
            <person name="Michael T."/>
            <person name="Cuomo C.A."/>
            <person name="Sil A."/>
            <person name="Beyhan S."/>
        </authorList>
    </citation>
    <scope>NUCLEOTIDE SEQUENCE [LARGE SCALE GENOMIC DNA]</scope>
    <source>
        <strain evidence="2 3">G184AR</strain>
    </source>
</reference>
<dbReference type="Proteomes" id="UP000670092">
    <property type="component" value="Unassembled WGS sequence"/>
</dbReference>